<dbReference type="PANTHER" id="PTHR30543:SF21">
    <property type="entry name" value="NAD(P)H-DEPENDENT FMN REDUCTASE LOT6"/>
    <property type="match status" value="1"/>
</dbReference>
<evidence type="ECO:0000313" key="2">
    <source>
        <dbReference type="EMBL" id="KPI38408.1"/>
    </source>
</evidence>
<dbReference type="InterPro" id="IPR050712">
    <property type="entry name" value="NAD(P)H-dep_reductase"/>
</dbReference>
<dbReference type="VEuPathDB" id="FungiDB:AB675_12103"/>
<evidence type="ECO:0000313" key="3">
    <source>
        <dbReference type="Proteomes" id="UP000038010"/>
    </source>
</evidence>
<dbReference type="GO" id="GO:0005829">
    <property type="term" value="C:cytosol"/>
    <property type="evidence" value="ECO:0007669"/>
    <property type="project" value="TreeGrafter"/>
</dbReference>
<dbReference type="RefSeq" id="XP_017998371.1">
    <property type="nucleotide sequence ID" value="XM_018141008.1"/>
</dbReference>
<evidence type="ECO:0000259" key="1">
    <source>
        <dbReference type="Pfam" id="PF03358"/>
    </source>
</evidence>
<dbReference type="GeneID" id="28732889"/>
<sequence length="218" mass="23466">MAAATTGNSIASPIRIAVIVSTTRKPRACPQIAKFTLDTISTLSPSTAAKPYELHTLDLLDHPLPFHDEPAVPSQIDDPAKYVHEHTRAWCAVISSFDAFVFVTPQYNWGYPAVLKNAIDYLYNEWKGKPAMVVSYGGHGGGKSNAQLREVLGGVRMDVVEKGVELAFAGRQGTVIASQGRDMGLDGKSGEGLWSDKRGEISEAFEQMLGKCGKSGGK</sequence>
<gene>
    <name evidence="2" type="ORF">AB675_12103</name>
</gene>
<dbReference type="SUPFAM" id="SSF52218">
    <property type="entry name" value="Flavoproteins"/>
    <property type="match status" value="1"/>
</dbReference>
<dbReference type="AlphaFoldDB" id="A0A0N0NKT6"/>
<organism evidence="2 3">
    <name type="scientific">Cyphellophora attinorum</name>
    <dbReference type="NCBI Taxonomy" id="1664694"/>
    <lineage>
        <taxon>Eukaryota</taxon>
        <taxon>Fungi</taxon>
        <taxon>Dikarya</taxon>
        <taxon>Ascomycota</taxon>
        <taxon>Pezizomycotina</taxon>
        <taxon>Eurotiomycetes</taxon>
        <taxon>Chaetothyriomycetidae</taxon>
        <taxon>Chaetothyriales</taxon>
        <taxon>Cyphellophoraceae</taxon>
        <taxon>Cyphellophora</taxon>
    </lineage>
</organism>
<dbReference type="STRING" id="1664694.A0A0N0NKT6"/>
<name>A0A0N0NKT6_9EURO</name>
<reference evidence="2 3" key="1">
    <citation type="submission" date="2015-06" db="EMBL/GenBank/DDBJ databases">
        <title>Draft genome of the ant-associated black yeast Phialophora attae CBS 131958.</title>
        <authorList>
            <person name="Moreno L.F."/>
            <person name="Stielow B.J."/>
            <person name="de Hoog S."/>
            <person name="Vicente V.A."/>
            <person name="Weiss V.A."/>
            <person name="de Vries M."/>
            <person name="Cruz L.M."/>
            <person name="Souza E.M."/>
        </authorList>
    </citation>
    <scope>NUCLEOTIDE SEQUENCE [LARGE SCALE GENOMIC DNA]</scope>
    <source>
        <strain evidence="2 3">CBS 131958</strain>
    </source>
</reference>
<dbReference type="EMBL" id="LFJN01000019">
    <property type="protein sequence ID" value="KPI38408.1"/>
    <property type="molecule type" value="Genomic_DNA"/>
</dbReference>
<proteinExistence type="predicted"/>
<dbReference type="PANTHER" id="PTHR30543">
    <property type="entry name" value="CHROMATE REDUCTASE"/>
    <property type="match status" value="1"/>
</dbReference>
<comment type="caution">
    <text evidence="2">The sequence shown here is derived from an EMBL/GenBank/DDBJ whole genome shotgun (WGS) entry which is preliminary data.</text>
</comment>
<dbReference type="InterPro" id="IPR005025">
    <property type="entry name" value="FMN_Rdtase-like_dom"/>
</dbReference>
<dbReference type="GO" id="GO:0010181">
    <property type="term" value="F:FMN binding"/>
    <property type="evidence" value="ECO:0007669"/>
    <property type="project" value="TreeGrafter"/>
</dbReference>
<dbReference type="Gene3D" id="3.40.50.360">
    <property type="match status" value="1"/>
</dbReference>
<dbReference type="GO" id="GO:0016491">
    <property type="term" value="F:oxidoreductase activity"/>
    <property type="evidence" value="ECO:0007669"/>
    <property type="project" value="InterPro"/>
</dbReference>
<dbReference type="InterPro" id="IPR029039">
    <property type="entry name" value="Flavoprotein-like_sf"/>
</dbReference>
<feature type="domain" description="NADPH-dependent FMN reductase-like" evidence="1">
    <location>
        <begin position="15"/>
        <end position="163"/>
    </location>
</feature>
<protein>
    <submittedName>
        <fullName evidence="2">NAD(P)H-dependent FMN LOT6</fullName>
    </submittedName>
</protein>
<dbReference type="OrthoDB" id="68575at2759"/>
<accession>A0A0N0NKT6</accession>
<keyword evidence="3" id="KW-1185">Reference proteome</keyword>
<dbReference type="Proteomes" id="UP000038010">
    <property type="component" value="Unassembled WGS sequence"/>
</dbReference>
<dbReference type="Pfam" id="PF03358">
    <property type="entry name" value="FMN_red"/>
    <property type="match status" value="1"/>
</dbReference>